<dbReference type="Pfam" id="PF10545">
    <property type="entry name" value="MADF_DNA_bdg"/>
    <property type="match status" value="1"/>
</dbReference>
<comment type="caution">
    <text evidence="2">The sequence shown here is derived from an EMBL/GenBank/DDBJ whole genome shotgun (WGS) entry which is preliminary data.</text>
</comment>
<reference evidence="2 3" key="1">
    <citation type="submission" date="2024-05" db="EMBL/GenBank/DDBJ databases">
        <title>Genetic variation in Jamaican populations of the coffee berry borer (Hypothenemus hampei).</title>
        <authorList>
            <person name="Errbii M."/>
            <person name="Myrie A."/>
        </authorList>
    </citation>
    <scope>NUCLEOTIDE SEQUENCE [LARGE SCALE GENOMIC DNA]</scope>
    <source>
        <strain evidence="2">JA-Hopewell-2020-01-JO</strain>
        <tissue evidence="2">Whole body</tissue>
    </source>
</reference>
<dbReference type="PROSITE" id="PS51029">
    <property type="entry name" value="MADF"/>
    <property type="match status" value="1"/>
</dbReference>
<dbReference type="SMART" id="SM00595">
    <property type="entry name" value="MADF"/>
    <property type="match status" value="1"/>
</dbReference>
<dbReference type="AlphaFoldDB" id="A0ABD1EJV2"/>
<dbReference type="Proteomes" id="UP001566132">
    <property type="component" value="Unassembled WGS sequence"/>
</dbReference>
<evidence type="ECO:0000313" key="3">
    <source>
        <dbReference type="Proteomes" id="UP001566132"/>
    </source>
</evidence>
<dbReference type="EMBL" id="JBDJPC010000007">
    <property type="protein sequence ID" value="KAL1494967.1"/>
    <property type="molecule type" value="Genomic_DNA"/>
</dbReference>
<name>A0ABD1EJV2_HYPHA</name>
<accession>A0ABD1EJV2</accession>
<feature type="domain" description="MADF" evidence="1">
    <location>
        <begin position="9"/>
        <end position="104"/>
    </location>
</feature>
<organism evidence="2 3">
    <name type="scientific">Hypothenemus hampei</name>
    <name type="common">Coffee berry borer</name>
    <dbReference type="NCBI Taxonomy" id="57062"/>
    <lineage>
        <taxon>Eukaryota</taxon>
        <taxon>Metazoa</taxon>
        <taxon>Ecdysozoa</taxon>
        <taxon>Arthropoda</taxon>
        <taxon>Hexapoda</taxon>
        <taxon>Insecta</taxon>
        <taxon>Pterygota</taxon>
        <taxon>Neoptera</taxon>
        <taxon>Endopterygota</taxon>
        <taxon>Coleoptera</taxon>
        <taxon>Polyphaga</taxon>
        <taxon>Cucujiformia</taxon>
        <taxon>Curculionidae</taxon>
        <taxon>Scolytinae</taxon>
        <taxon>Hypothenemus</taxon>
    </lineage>
</organism>
<evidence type="ECO:0000313" key="2">
    <source>
        <dbReference type="EMBL" id="KAL1494967.1"/>
    </source>
</evidence>
<dbReference type="PANTHER" id="PTHR21505:SF8">
    <property type="entry name" value="DPT-YFP REPRESSOR BY OVEREXPRESSION, ISOFORM D-RELATED"/>
    <property type="match status" value="1"/>
</dbReference>
<protein>
    <recommendedName>
        <fullName evidence="1">MADF domain-containing protein</fullName>
    </recommendedName>
</protein>
<evidence type="ECO:0000259" key="1">
    <source>
        <dbReference type="PROSITE" id="PS51029"/>
    </source>
</evidence>
<dbReference type="PANTHER" id="PTHR21505">
    <property type="entry name" value="MADF DOMAIN-CONTAINING PROTEIN-RELATED"/>
    <property type="match status" value="1"/>
</dbReference>
<proteinExistence type="predicted"/>
<dbReference type="InterPro" id="IPR006578">
    <property type="entry name" value="MADF-dom"/>
</dbReference>
<sequence>MATKFDIFQFLEEYQKHPCLWKKQMADYSNKDKRDRALELLLPVSGLSSIKDLKLKIRSIRCTYNQEVNKIKKSMGTGASAKGVYVPKLAWFTVANSFLRQNAEENESESNLTLPENSANSIDEAIEETIEIQNTPMMLPSKSKKRNRPQINKIDDSLDNAVKILKEVATRPAAAMNEFSIFGQHVASQLQALPLIEALIIQEEIQKLITSARLRYVQRSNVTISSSANDVTYHSTASLYTSDTTSDSAFSPTGSITNCFQNWTQP</sequence>
<gene>
    <name evidence="2" type="ORF">ABEB36_010466</name>
</gene>
<keyword evidence="3" id="KW-1185">Reference proteome</keyword>